<evidence type="ECO:0000256" key="3">
    <source>
        <dbReference type="SAM" id="SignalP"/>
    </source>
</evidence>
<reference evidence="4" key="2">
    <citation type="submission" date="2020-05" db="UniProtKB">
        <authorList>
            <consortium name="EnsemblMetazoa"/>
        </authorList>
    </citation>
    <scope>IDENTIFICATION</scope>
    <source>
        <strain evidence="4">CM1001059</strain>
    </source>
</reference>
<evidence type="ECO:0000256" key="2">
    <source>
        <dbReference type="PROSITE-ProRule" id="PRU00497"/>
    </source>
</evidence>
<name>A0A182TMB0_9DIPT</name>
<evidence type="ECO:0000256" key="1">
    <source>
        <dbReference type="ARBA" id="ARBA00022460"/>
    </source>
</evidence>
<dbReference type="InterPro" id="IPR051217">
    <property type="entry name" value="Insect_Cuticle_Struc_Prot"/>
</dbReference>
<keyword evidence="5" id="KW-1185">Reference proteome</keyword>
<proteinExistence type="predicted"/>
<dbReference type="GO" id="GO:0042302">
    <property type="term" value="F:structural constituent of cuticle"/>
    <property type="evidence" value="ECO:0007669"/>
    <property type="project" value="UniProtKB-UniRule"/>
</dbReference>
<reference evidence="5" key="1">
    <citation type="submission" date="2014-01" db="EMBL/GenBank/DDBJ databases">
        <title>The Genome Sequence of Anopheles melas CM1001059_A (V2).</title>
        <authorList>
            <consortium name="The Broad Institute Genomics Platform"/>
            <person name="Neafsey D.E."/>
            <person name="Besansky N."/>
            <person name="Howell P."/>
            <person name="Walton C."/>
            <person name="Young S.K."/>
            <person name="Zeng Q."/>
            <person name="Gargeya S."/>
            <person name="Fitzgerald M."/>
            <person name="Haas B."/>
            <person name="Abouelleil A."/>
            <person name="Allen A.W."/>
            <person name="Alvarado L."/>
            <person name="Arachchi H.M."/>
            <person name="Berlin A.M."/>
            <person name="Chapman S.B."/>
            <person name="Gainer-Dewar J."/>
            <person name="Goldberg J."/>
            <person name="Griggs A."/>
            <person name="Gujja S."/>
            <person name="Hansen M."/>
            <person name="Howarth C."/>
            <person name="Imamovic A."/>
            <person name="Ireland A."/>
            <person name="Larimer J."/>
            <person name="McCowan C."/>
            <person name="Murphy C."/>
            <person name="Pearson M."/>
            <person name="Poon T.W."/>
            <person name="Priest M."/>
            <person name="Roberts A."/>
            <person name="Saif S."/>
            <person name="Shea T."/>
            <person name="Sisk P."/>
            <person name="Sykes S."/>
            <person name="Wortman J."/>
            <person name="Nusbaum C."/>
            <person name="Birren B."/>
        </authorList>
    </citation>
    <scope>NUCLEOTIDE SEQUENCE [LARGE SCALE GENOMIC DNA]</scope>
    <source>
        <strain evidence="5">CM1001059</strain>
    </source>
</reference>
<keyword evidence="1 2" id="KW-0193">Cuticle</keyword>
<evidence type="ECO:0000313" key="4">
    <source>
        <dbReference type="EnsemblMetazoa" id="AMEC004923-PA"/>
    </source>
</evidence>
<dbReference type="Pfam" id="PF00379">
    <property type="entry name" value="Chitin_bind_4"/>
    <property type="match status" value="1"/>
</dbReference>
<sequence>MPLWPTGLRIIALTVACLAVAASAQYWGEAGFGYGAEQHHGHHDYYSHPSYKFEYGVKDPHTGDHKSQWEHRDGDVVKGAYTLHEADGTERVVEYTSDKHHGFQAHVKRVGHAYHPQVYGHHGGYNGGYGHGSGYSYSKLDQHF</sequence>
<organism evidence="4 5">
    <name type="scientific">Anopheles melas</name>
    <dbReference type="NCBI Taxonomy" id="34690"/>
    <lineage>
        <taxon>Eukaryota</taxon>
        <taxon>Metazoa</taxon>
        <taxon>Ecdysozoa</taxon>
        <taxon>Arthropoda</taxon>
        <taxon>Hexapoda</taxon>
        <taxon>Insecta</taxon>
        <taxon>Pterygota</taxon>
        <taxon>Neoptera</taxon>
        <taxon>Endopterygota</taxon>
        <taxon>Diptera</taxon>
        <taxon>Nematocera</taxon>
        <taxon>Culicoidea</taxon>
        <taxon>Culicidae</taxon>
        <taxon>Anophelinae</taxon>
        <taxon>Anopheles</taxon>
    </lineage>
</organism>
<keyword evidence="3" id="KW-0732">Signal</keyword>
<dbReference type="AlphaFoldDB" id="A0A182TMB0"/>
<dbReference type="EnsemblMetazoa" id="AMEC004923-RA">
    <property type="protein sequence ID" value="AMEC004923-PA"/>
    <property type="gene ID" value="AMEC004923"/>
</dbReference>
<feature type="signal peptide" evidence="3">
    <location>
        <begin position="1"/>
        <end position="24"/>
    </location>
</feature>
<feature type="chain" id="PRO_5008137011" evidence="3">
    <location>
        <begin position="25"/>
        <end position="144"/>
    </location>
</feature>
<dbReference type="PRINTS" id="PR00947">
    <property type="entry name" value="CUTICLE"/>
</dbReference>
<evidence type="ECO:0000313" key="5">
    <source>
        <dbReference type="Proteomes" id="UP000075902"/>
    </source>
</evidence>
<dbReference type="Proteomes" id="UP000075902">
    <property type="component" value="Unassembled WGS sequence"/>
</dbReference>
<dbReference type="PANTHER" id="PTHR12236">
    <property type="entry name" value="STRUCTURAL CONTITUENT OF CUTICLE"/>
    <property type="match status" value="1"/>
</dbReference>
<dbReference type="PROSITE" id="PS51155">
    <property type="entry name" value="CHIT_BIND_RR_2"/>
    <property type="match status" value="1"/>
</dbReference>
<dbReference type="InterPro" id="IPR000618">
    <property type="entry name" value="Insect_cuticle"/>
</dbReference>
<protein>
    <submittedName>
        <fullName evidence="4">Uncharacterized protein</fullName>
    </submittedName>
</protein>
<dbReference type="VEuPathDB" id="VectorBase:AMEC004923"/>
<dbReference type="GO" id="GO:0031012">
    <property type="term" value="C:extracellular matrix"/>
    <property type="evidence" value="ECO:0007669"/>
    <property type="project" value="TreeGrafter"/>
</dbReference>
<dbReference type="GO" id="GO:0005615">
    <property type="term" value="C:extracellular space"/>
    <property type="evidence" value="ECO:0007669"/>
    <property type="project" value="TreeGrafter"/>
</dbReference>
<dbReference type="PANTHER" id="PTHR12236:SF76">
    <property type="entry name" value="ADULT-SPECIFIC CUTICULAR PROTEIN ACP-20-LIKE PROTEIN"/>
    <property type="match status" value="1"/>
</dbReference>
<accession>A0A182TMB0</accession>
<dbReference type="STRING" id="34690.A0A182TMB0"/>